<comment type="caution">
    <text evidence="6">The sequence shown here is derived from an EMBL/GenBank/DDBJ whole genome shotgun (WGS) entry which is preliminary data.</text>
</comment>
<dbReference type="Pfam" id="PF00126">
    <property type="entry name" value="HTH_1"/>
    <property type="match status" value="1"/>
</dbReference>
<gene>
    <name evidence="6" type="ORF">B9G39_12935</name>
</gene>
<dbReference type="GO" id="GO:0003700">
    <property type="term" value="F:DNA-binding transcription factor activity"/>
    <property type="evidence" value="ECO:0007669"/>
    <property type="project" value="InterPro"/>
</dbReference>
<dbReference type="PROSITE" id="PS50931">
    <property type="entry name" value="HTH_LYSR"/>
    <property type="match status" value="1"/>
</dbReference>
<dbReference type="EMBL" id="NDXW01000001">
    <property type="protein sequence ID" value="RDH44277.1"/>
    <property type="molecule type" value="Genomic_DNA"/>
</dbReference>
<comment type="similarity">
    <text evidence="1">Belongs to the LysR transcriptional regulatory family.</text>
</comment>
<dbReference type="InterPro" id="IPR005119">
    <property type="entry name" value="LysR_subst-bd"/>
</dbReference>
<dbReference type="SUPFAM" id="SSF46785">
    <property type="entry name" value="Winged helix' DNA-binding domain"/>
    <property type="match status" value="1"/>
</dbReference>
<protein>
    <submittedName>
        <fullName evidence="6">LysR family transcriptional regulator</fullName>
    </submittedName>
</protein>
<evidence type="ECO:0000259" key="5">
    <source>
        <dbReference type="PROSITE" id="PS50931"/>
    </source>
</evidence>
<name>A0A4P9VP57_9GAMM</name>
<keyword evidence="2" id="KW-0805">Transcription regulation</keyword>
<dbReference type="InterPro" id="IPR036388">
    <property type="entry name" value="WH-like_DNA-bd_sf"/>
</dbReference>
<dbReference type="Proteomes" id="UP000257039">
    <property type="component" value="Unassembled WGS sequence"/>
</dbReference>
<dbReference type="RefSeq" id="WP_094787466.1">
    <property type="nucleotide sequence ID" value="NZ_NDXW01000001.1"/>
</dbReference>
<evidence type="ECO:0000256" key="2">
    <source>
        <dbReference type="ARBA" id="ARBA00023015"/>
    </source>
</evidence>
<reference evidence="6 7" key="1">
    <citation type="submission" date="2017-04" db="EMBL/GenBank/DDBJ databases">
        <title>Draft genome sequence of Zooshikella ganghwensis VG4 isolated from Red Sea sediments.</title>
        <authorList>
            <person name="Rehman Z."/>
            <person name="Alam I."/>
            <person name="Kamau A."/>
            <person name="Bajic V."/>
            <person name="Leiknes T."/>
        </authorList>
    </citation>
    <scope>NUCLEOTIDE SEQUENCE [LARGE SCALE GENOMIC DNA]</scope>
    <source>
        <strain evidence="6 7">VG4</strain>
    </source>
</reference>
<feature type="domain" description="HTH lysR-type" evidence="5">
    <location>
        <begin position="4"/>
        <end position="61"/>
    </location>
</feature>
<dbReference type="PANTHER" id="PTHR30537:SF3">
    <property type="entry name" value="TRANSCRIPTIONAL REGULATORY PROTEIN"/>
    <property type="match status" value="1"/>
</dbReference>
<sequence length="293" mass="34189">MHNLNWDDLRILLAVADTGSQSAASTRLAINQTTISRRLRQLEQQYGKPLLHRQRYGYSFTHEAELLIEQARKMEYHALEIARAQANSQRNELSGKVIVSSTEMVLRYMIAPKLTEFRQCFPHIELELLADDRIVSLSHMEADIALRYVNSKQQDLVQRRLLTFKYRYFASSSYLQQYPVNEHQQLNGHQLLKFEHKTYLYTPQQQRDLKNNKVVLRSNHIDMLIDACCNGLGLLSIQEIFGRQMPDLQMIMLPPHREATLWIASHKDNRHLPAIRAVIDFIVKISQQAIDKI</sequence>
<evidence type="ECO:0000256" key="3">
    <source>
        <dbReference type="ARBA" id="ARBA00023125"/>
    </source>
</evidence>
<proteinExistence type="inferred from homology"/>
<evidence type="ECO:0000313" key="6">
    <source>
        <dbReference type="EMBL" id="RDH44277.1"/>
    </source>
</evidence>
<evidence type="ECO:0000256" key="1">
    <source>
        <dbReference type="ARBA" id="ARBA00009437"/>
    </source>
</evidence>
<keyword evidence="3" id="KW-0238">DNA-binding</keyword>
<dbReference type="InterPro" id="IPR036390">
    <property type="entry name" value="WH_DNA-bd_sf"/>
</dbReference>
<dbReference type="GO" id="GO:0006351">
    <property type="term" value="P:DNA-templated transcription"/>
    <property type="evidence" value="ECO:0007669"/>
    <property type="project" value="TreeGrafter"/>
</dbReference>
<evidence type="ECO:0000313" key="7">
    <source>
        <dbReference type="Proteomes" id="UP000257039"/>
    </source>
</evidence>
<keyword evidence="7" id="KW-1185">Reference proteome</keyword>
<evidence type="ECO:0000256" key="4">
    <source>
        <dbReference type="ARBA" id="ARBA00023163"/>
    </source>
</evidence>
<dbReference type="InterPro" id="IPR058163">
    <property type="entry name" value="LysR-type_TF_proteobact-type"/>
</dbReference>
<dbReference type="AlphaFoldDB" id="A0A4P9VP57"/>
<dbReference type="InterPro" id="IPR000847">
    <property type="entry name" value="LysR_HTH_N"/>
</dbReference>
<dbReference type="Pfam" id="PF03466">
    <property type="entry name" value="LysR_substrate"/>
    <property type="match status" value="1"/>
</dbReference>
<organism evidence="6 7">
    <name type="scientific">Zooshikella ganghwensis</name>
    <dbReference type="NCBI Taxonomy" id="202772"/>
    <lineage>
        <taxon>Bacteria</taxon>
        <taxon>Pseudomonadati</taxon>
        <taxon>Pseudomonadota</taxon>
        <taxon>Gammaproteobacteria</taxon>
        <taxon>Oceanospirillales</taxon>
        <taxon>Zooshikellaceae</taxon>
        <taxon>Zooshikella</taxon>
    </lineage>
</organism>
<dbReference type="PANTHER" id="PTHR30537">
    <property type="entry name" value="HTH-TYPE TRANSCRIPTIONAL REGULATOR"/>
    <property type="match status" value="1"/>
</dbReference>
<dbReference type="GO" id="GO:0043565">
    <property type="term" value="F:sequence-specific DNA binding"/>
    <property type="evidence" value="ECO:0007669"/>
    <property type="project" value="TreeGrafter"/>
</dbReference>
<keyword evidence="4" id="KW-0804">Transcription</keyword>
<dbReference type="Gene3D" id="3.40.190.290">
    <property type="match status" value="1"/>
</dbReference>
<accession>A0A4P9VP57</accession>
<dbReference type="Gene3D" id="1.10.10.10">
    <property type="entry name" value="Winged helix-like DNA-binding domain superfamily/Winged helix DNA-binding domain"/>
    <property type="match status" value="1"/>
</dbReference>
<dbReference type="SUPFAM" id="SSF53850">
    <property type="entry name" value="Periplasmic binding protein-like II"/>
    <property type="match status" value="1"/>
</dbReference>